<feature type="signal peptide" evidence="1">
    <location>
        <begin position="1"/>
        <end position="29"/>
    </location>
</feature>
<reference evidence="2 3" key="1">
    <citation type="submission" date="2016-10" db="EMBL/GenBank/DDBJ databases">
        <authorList>
            <person name="de Groot N.N."/>
        </authorList>
    </citation>
    <scope>NUCLEOTIDE SEQUENCE [LARGE SCALE GENOMIC DNA]</scope>
    <source>
        <strain evidence="2 3">ASO4-2</strain>
    </source>
</reference>
<proteinExistence type="predicted"/>
<keyword evidence="1" id="KW-0732">Signal</keyword>
<dbReference type="EMBL" id="FMXO01000009">
    <property type="protein sequence ID" value="SDB36169.1"/>
    <property type="molecule type" value="Genomic_DNA"/>
</dbReference>
<protein>
    <submittedName>
        <fullName evidence="2">Uncharacterized protein</fullName>
    </submittedName>
</protein>
<dbReference type="RefSeq" id="WP_092120048.1">
    <property type="nucleotide sequence ID" value="NZ_FMXO01000009.1"/>
</dbReference>
<dbReference type="AlphaFoldDB" id="A0A1G6CTD9"/>
<dbReference type="Proteomes" id="UP000198771">
    <property type="component" value="Unassembled WGS sequence"/>
</dbReference>
<evidence type="ECO:0000256" key="1">
    <source>
        <dbReference type="SAM" id="SignalP"/>
    </source>
</evidence>
<feature type="chain" id="PRO_5011786590" evidence="1">
    <location>
        <begin position="30"/>
        <end position="139"/>
    </location>
</feature>
<accession>A0A1G6CTD9</accession>
<evidence type="ECO:0000313" key="2">
    <source>
        <dbReference type="EMBL" id="SDB36169.1"/>
    </source>
</evidence>
<keyword evidence="3" id="KW-1185">Reference proteome</keyword>
<gene>
    <name evidence="2" type="ORF">SAMN05660653_01704</name>
</gene>
<name>A0A1G6CTD9_9BACT</name>
<sequence>MLSFVKLQSCSLFLALFLFFSGFTNNAMAFCIYNRNDHRTHSGPVKGDIMVIQTSGNKFNRGYHATIKRESRGCVHWSETSVNTSGKRDATLTFDVYYLFTNSKVLVCKDVPLKAGGWMEVMNEPGWQWNDPRICRTFF</sequence>
<organism evidence="2 3">
    <name type="scientific">Desulfonatronum thiosulfatophilum</name>
    <dbReference type="NCBI Taxonomy" id="617002"/>
    <lineage>
        <taxon>Bacteria</taxon>
        <taxon>Pseudomonadati</taxon>
        <taxon>Thermodesulfobacteriota</taxon>
        <taxon>Desulfovibrionia</taxon>
        <taxon>Desulfovibrionales</taxon>
        <taxon>Desulfonatronaceae</taxon>
        <taxon>Desulfonatronum</taxon>
    </lineage>
</organism>
<evidence type="ECO:0000313" key="3">
    <source>
        <dbReference type="Proteomes" id="UP000198771"/>
    </source>
</evidence>